<organism evidence="2 3">
    <name type="scientific">Mytilus edulis</name>
    <name type="common">Blue mussel</name>
    <dbReference type="NCBI Taxonomy" id="6550"/>
    <lineage>
        <taxon>Eukaryota</taxon>
        <taxon>Metazoa</taxon>
        <taxon>Spiralia</taxon>
        <taxon>Lophotrochozoa</taxon>
        <taxon>Mollusca</taxon>
        <taxon>Bivalvia</taxon>
        <taxon>Autobranchia</taxon>
        <taxon>Pteriomorphia</taxon>
        <taxon>Mytilida</taxon>
        <taxon>Mytiloidea</taxon>
        <taxon>Mytilidae</taxon>
        <taxon>Mytilinae</taxon>
        <taxon>Mytilus</taxon>
    </lineage>
</organism>
<keyword evidence="3" id="KW-1185">Reference proteome</keyword>
<reference evidence="2" key="1">
    <citation type="submission" date="2021-03" db="EMBL/GenBank/DDBJ databases">
        <authorList>
            <person name="Bekaert M."/>
        </authorList>
    </citation>
    <scope>NUCLEOTIDE SEQUENCE</scope>
</reference>
<protein>
    <submittedName>
        <fullName evidence="2">Uncharacterized protein</fullName>
    </submittedName>
</protein>
<dbReference type="EMBL" id="CAJPWZ010001013">
    <property type="protein sequence ID" value="CAG2205101.1"/>
    <property type="molecule type" value="Genomic_DNA"/>
</dbReference>
<name>A0A8S3REA8_MYTED</name>
<evidence type="ECO:0000256" key="1">
    <source>
        <dbReference type="SAM" id="MobiDB-lite"/>
    </source>
</evidence>
<evidence type="ECO:0000313" key="3">
    <source>
        <dbReference type="Proteomes" id="UP000683360"/>
    </source>
</evidence>
<feature type="compositionally biased region" description="Low complexity" evidence="1">
    <location>
        <begin position="328"/>
        <end position="348"/>
    </location>
</feature>
<dbReference type="Proteomes" id="UP000683360">
    <property type="component" value="Unassembled WGS sequence"/>
</dbReference>
<accession>A0A8S3REA8</accession>
<gene>
    <name evidence="2" type="ORF">MEDL_19548</name>
</gene>
<evidence type="ECO:0000313" key="2">
    <source>
        <dbReference type="EMBL" id="CAG2205101.1"/>
    </source>
</evidence>
<sequence length="407" mass="46927">MDSAQHFKKLRSLTKKKLQTEHHLSNLQNYIQSKTVPKGLNIKVSPQAPGHKSKRFMSRWNEILFNCSIQLLQLLLSFTTTNYKQIVNEISDIINNSNISRDDLAIIKRRLADIEQIELSKHKEKQRNKFQRDKIHTVHLNQHMNDINTTNHKIPRKRKFKRRKQKTESIVVNLSSKELTRAEESLLRAIKRATKDRYSMQVLNFEVAEEAQKCTKLFWWQALCQIQDCDKKYNVIDFVLEENNCKFRGDGFYTYEGVKERKIKKITFDRLTEKSFLFVDGVVDVVQIFGGGINCQSVRCTYKDTDIWINTLKCNSEESPTISTGKQPTVSPTSTSSVTTTTSRPSTPNVKSRTTTTRPLTPNVKSRTTTGTDLNMCPTTPPMESTTVVCMLKVIQYFETSNALLCN</sequence>
<feature type="compositionally biased region" description="Polar residues" evidence="1">
    <location>
        <begin position="349"/>
        <end position="373"/>
    </location>
</feature>
<proteinExistence type="predicted"/>
<comment type="caution">
    <text evidence="2">The sequence shown here is derived from an EMBL/GenBank/DDBJ whole genome shotgun (WGS) entry which is preliminary data.</text>
</comment>
<feature type="region of interest" description="Disordered" evidence="1">
    <location>
        <begin position="317"/>
        <end position="378"/>
    </location>
</feature>
<feature type="compositionally biased region" description="Polar residues" evidence="1">
    <location>
        <begin position="317"/>
        <end position="327"/>
    </location>
</feature>
<dbReference type="OrthoDB" id="10463895at2759"/>
<dbReference type="AlphaFoldDB" id="A0A8S3REA8"/>